<accession>A0ABS4E3D0</accession>
<dbReference type="PIRSF" id="PIRSF028291">
    <property type="entry name" value="UCP028291"/>
    <property type="match status" value="1"/>
</dbReference>
<dbReference type="InterPro" id="IPR014543">
    <property type="entry name" value="UCP028291"/>
</dbReference>
<organism evidence="1 2">
    <name type="scientific">Rhizobium halophytocola</name>
    <dbReference type="NCBI Taxonomy" id="735519"/>
    <lineage>
        <taxon>Bacteria</taxon>
        <taxon>Pseudomonadati</taxon>
        <taxon>Pseudomonadota</taxon>
        <taxon>Alphaproteobacteria</taxon>
        <taxon>Hyphomicrobiales</taxon>
        <taxon>Rhizobiaceae</taxon>
        <taxon>Rhizobium/Agrobacterium group</taxon>
        <taxon>Rhizobium</taxon>
    </lineage>
</organism>
<evidence type="ECO:0000313" key="1">
    <source>
        <dbReference type="EMBL" id="MBP1852437.1"/>
    </source>
</evidence>
<dbReference type="RefSeq" id="WP_209947273.1">
    <property type="nucleotide sequence ID" value="NZ_JAGGJU010000011.1"/>
</dbReference>
<gene>
    <name evidence="1" type="ORF">J2Z17_003894</name>
</gene>
<evidence type="ECO:0008006" key="3">
    <source>
        <dbReference type="Google" id="ProtNLM"/>
    </source>
</evidence>
<proteinExistence type="predicted"/>
<protein>
    <recommendedName>
        <fullName evidence="3">DUF2218 domain-containing protein</fullName>
    </recommendedName>
</protein>
<name>A0ABS4E3D0_9HYPH</name>
<reference evidence="1 2" key="1">
    <citation type="submission" date="2021-03" db="EMBL/GenBank/DDBJ databases">
        <title>Genomic Encyclopedia of Type Strains, Phase IV (KMG-IV): sequencing the most valuable type-strain genomes for metagenomic binning, comparative biology and taxonomic classification.</title>
        <authorList>
            <person name="Goeker M."/>
        </authorList>
    </citation>
    <scope>NUCLEOTIDE SEQUENCE [LARGE SCALE GENOMIC DNA]</scope>
    <source>
        <strain evidence="1 2">DSM 21600</strain>
    </source>
</reference>
<dbReference type="EMBL" id="JAGGJU010000011">
    <property type="protein sequence ID" value="MBP1852437.1"/>
    <property type="molecule type" value="Genomic_DNA"/>
</dbReference>
<dbReference type="Gene3D" id="3.30.310.50">
    <property type="entry name" value="Alpha-D-phosphohexomutase, C-terminal domain"/>
    <property type="match status" value="1"/>
</dbReference>
<comment type="caution">
    <text evidence="1">The sequence shown here is derived from an EMBL/GenBank/DDBJ whole genome shotgun (WGS) entry which is preliminary data.</text>
</comment>
<evidence type="ECO:0000313" key="2">
    <source>
        <dbReference type="Proteomes" id="UP000759443"/>
    </source>
</evidence>
<dbReference type="Proteomes" id="UP000759443">
    <property type="component" value="Unassembled WGS sequence"/>
</dbReference>
<keyword evidence="2" id="KW-1185">Reference proteome</keyword>
<dbReference type="Pfam" id="PF09981">
    <property type="entry name" value="DUF2218"/>
    <property type="match status" value="1"/>
</dbReference>
<sequence length="98" mass="10852">MTKATATVPTENGWKYVQQLCKHWAHKLDVDVTESAQKGVVIFAEATAVMTSTSDALTVELDANSEEVLERMKGVVSSHLDRFAFREAPLPFDWKAVA</sequence>